<organism evidence="7 8">
    <name type="scientific">Thalassococcus arenae</name>
    <dbReference type="NCBI Taxonomy" id="2851652"/>
    <lineage>
        <taxon>Bacteria</taxon>
        <taxon>Pseudomonadati</taxon>
        <taxon>Pseudomonadota</taxon>
        <taxon>Alphaproteobacteria</taxon>
        <taxon>Rhodobacterales</taxon>
        <taxon>Roseobacteraceae</taxon>
        <taxon>Thalassococcus</taxon>
    </lineage>
</organism>
<sequence length="248" mass="26246">MTRCHIATAAALLALAPAFATAQERILNFELGAGLRYAPIYEGADEYETGPTGTGSLGALQLGSINIQPGSGTGFGFAPSFRFVGERTADDTPILDGIDDVDAAFELGAKLSYRWENAEVFAAVRKGLTGHDGVVGDLGADAIIPLDAQTTLRVGPRLSFANGEYMDTYFSVPATATALAAHDADAGMKSAGIEMTLRRDISDAWAVQGTLGWSRLSDNVAESPIVKDGSRDQGSFSMMLVRKFNLRF</sequence>
<dbReference type="EMBL" id="JAHRWL010000001">
    <property type="protein sequence ID" value="MBV2359672.1"/>
    <property type="molecule type" value="Genomic_DNA"/>
</dbReference>
<evidence type="ECO:0000256" key="1">
    <source>
        <dbReference type="ARBA" id="ARBA00004442"/>
    </source>
</evidence>
<dbReference type="RefSeq" id="WP_217777470.1">
    <property type="nucleotide sequence ID" value="NZ_JAHRWL010000001.1"/>
</dbReference>
<evidence type="ECO:0000256" key="5">
    <source>
        <dbReference type="ARBA" id="ARBA00023237"/>
    </source>
</evidence>
<dbReference type="Pfam" id="PF06629">
    <property type="entry name" value="MipA"/>
    <property type="match status" value="1"/>
</dbReference>
<accession>A0ABS6N7M8</accession>
<feature type="chain" id="PRO_5046386523" evidence="6">
    <location>
        <begin position="23"/>
        <end position="248"/>
    </location>
</feature>
<comment type="subcellular location">
    <subcellularLocation>
        <location evidence="1">Cell outer membrane</location>
    </subcellularLocation>
</comment>
<dbReference type="PANTHER" id="PTHR38776">
    <property type="entry name" value="MLTA-INTERACTING PROTEIN-RELATED"/>
    <property type="match status" value="1"/>
</dbReference>
<gene>
    <name evidence="7" type="ORF">KUH32_07795</name>
</gene>
<dbReference type="PANTHER" id="PTHR38776:SF1">
    <property type="entry name" value="MLTA-INTERACTING PROTEIN-RELATED"/>
    <property type="match status" value="1"/>
</dbReference>
<keyword evidence="8" id="KW-1185">Reference proteome</keyword>
<evidence type="ECO:0000313" key="8">
    <source>
        <dbReference type="Proteomes" id="UP001166293"/>
    </source>
</evidence>
<comment type="similarity">
    <text evidence="2">Belongs to the MipA/OmpV family.</text>
</comment>
<evidence type="ECO:0000256" key="3">
    <source>
        <dbReference type="ARBA" id="ARBA00022729"/>
    </source>
</evidence>
<evidence type="ECO:0000313" key="7">
    <source>
        <dbReference type="EMBL" id="MBV2359672.1"/>
    </source>
</evidence>
<keyword evidence="3 6" id="KW-0732">Signal</keyword>
<dbReference type="InterPro" id="IPR010583">
    <property type="entry name" value="MipA"/>
</dbReference>
<keyword evidence="4" id="KW-0472">Membrane</keyword>
<evidence type="ECO:0000256" key="2">
    <source>
        <dbReference type="ARBA" id="ARBA00005722"/>
    </source>
</evidence>
<name>A0ABS6N7M8_9RHOB</name>
<protein>
    <submittedName>
        <fullName evidence="7">MipA/OmpV family protein</fullName>
    </submittedName>
</protein>
<feature type="signal peptide" evidence="6">
    <location>
        <begin position="1"/>
        <end position="22"/>
    </location>
</feature>
<proteinExistence type="inferred from homology"/>
<keyword evidence="5" id="KW-0998">Cell outer membrane</keyword>
<dbReference type="Proteomes" id="UP001166293">
    <property type="component" value="Unassembled WGS sequence"/>
</dbReference>
<reference evidence="7" key="1">
    <citation type="submission" date="2021-06" db="EMBL/GenBank/DDBJ databases">
        <title>Thalassococcus sp. CAU 1522 isolated from sea sand, Republic of Korea.</title>
        <authorList>
            <person name="Kim W."/>
        </authorList>
    </citation>
    <scope>NUCLEOTIDE SEQUENCE</scope>
    <source>
        <strain evidence="7">CAU 1522</strain>
    </source>
</reference>
<comment type="caution">
    <text evidence="7">The sequence shown here is derived from an EMBL/GenBank/DDBJ whole genome shotgun (WGS) entry which is preliminary data.</text>
</comment>
<evidence type="ECO:0000256" key="4">
    <source>
        <dbReference type="ARBA" id="ARBA00023136"/>
    </source>
</evidence>
<evidence type="ECO:0000256" key="6">
    <source>
        <dbReference type="SAM" id="SignalP"/>
    </source>
</evidence>